<reference evidence="1" key="1">
    <citation type="submission" date="2020-05" db="EMBL/GenBank/DDBJ databases">
        <title>Large-scale comparative analyses of tick genomes elucidate their genetic diversity and vector capacities.</title>
        <authorList>
            <person name="Jia N."/>
            <person name="Wang J."/>
            <person name="Shi W."/>
            <person name="Du L."/>
            <person name="Sun Y."/>
            <person name="Zhan W."/>
            <person name="Jiang J."/>
            <person name="Wang Q."/>
            <person name="Zhang B."/>
            <person name="Ji P."/>
            <person name="Sakyi L.B."/>
            <person name="Cui X."/>
            <person name="Yuan T."/>
            <person name="Jiang B."/>
            <person name="Yang W."/>
            <person name="Lam T.T.-Y."/>
            <person name="Chang Q."/>
            <person name="Ding S."/>
            <person name="Wang X."/>
            <person name="Zhu J."/>
            <person name="Ruan X."/>
            <person name="Zhao L."/>
            <person name="Wei J."/>
            <person name="Que T."/>
            <person name="Du C."/>
            <person name="Cheng J."/>
            <person name="Dai P."/>
            <person name="Han X."/>
            <person name="Huang E."/>
            <person name="Gao Y."/>
            <person name="Liu J."/>
            <person name="Shao H."/>
            <person name="Ye R."/>
            <person name="Li L."/>
            <person name="Wei W."/>
            <person name="Wang X."/>
            <person name="Wang C."/>
            <person name="Yang T."/>
            <person name="Huo Q."/>
            <person name="Li W."/>
            <person name="Guo W."/>
            <person name="Chen H."/>
            <person name="Zhou L."/>
            <person name="Ni X."/>
            <person name="Tian J."/>
            <person name="Zhou Y."/>
            <person name="Sheng Y."/>
            <person name="Liu T."/>
            <person name="Pan Y."/>
            <person name="Xia L."/>
            <person name="Li J."/>
            <person name="Zhao F."/>
            <person name="Cao W."/>
        </authorList>
    </citation>
    <scope>NUCLEOTIDE SEQUENCE</scope>
    <source>
        <strain evidence="1">Dsil-2018</strain>
    </source>
</reference>
<proteinExistence type="predicted"/>
<evidence type="ECO:0000313" key="2">
    <source>
        <dbReference type="Proteomes" id="UP000821865"/>
    </source>
</evidence>
<sequence>MPDPGARAVHTLSGHTVVGANWRPLHFTEDLPLPRVCGLCRTVPDRTVLLPCSHFLCDSCNGARDQDGRYVCPLDLEPFDEDERLWNDFPATRASSLEAHCWNECDGCEFVGTIEAVLLHYEKECDFHALQCPRCEQRIRRTELAAHYVAGCSRRDPSSGSAQNYERGDTFHVRDVSATLDQMKSFLTGPCHQQLEFLQRQMNELLEQFRTSDTVRLSEISHMVRSSEENLVHKMEEFKSNICSTVTIMNTGLKELKSLLRDPCSDHLPNLQSQINEVIEQSKAHYVALEQEMTTALRDLESNLEVKIDKLQANLSSRLTPQLQRLQRGLEGLQRKKVSSESEGVAAATSVETYNPWHSEKKLILRKLEAFADASLSTLELLRQESLSHGGRPWISTAPNGNPLMRPIRYDPSELTTCRITLRISEEILVVLISSHWIHLIGDV</sequence>
<accession>A0ACB8DLV8</accession>
<dbReference type="EMBL" id="CM023479">
    <property type="protein sequence ID" value="KAH7973351.1"/>
    <property type="molecule type" value="Genomic_DNA"/>
</dbReference>
<protein>
    <submittedName>
        <fullName evidence="1">Uncharacterized protein</fullName>
    </submittedName>
</protein>
<dbReference type="Proteomes" id="UP000821865">
    <property type="component" value="Chromosome 10"/>
</dbReference>
<name>A0ACB8DLV8_DERSI</name>
<evidence type="ECO:0000313" key="1">
    <source>
        <dbReference type="EMBL" id="KAH7973351.1"/>
    </source>
</evidence>
<keyword evidence="2" id="KW-1185">Reference proteome</keyword>
<comment type="caution">
    <text evidence="1">The sequence shown here is derived from an EMBL/GenBank/DDBJ whole genome shotgun (WGS) entry which is preliminary data.</text>
</comment>
<organism evidence="1 2">
    <name type="scientific">Dermacentor silvarum</name>
    <name type="common">Tick</name>
    <dbReference type="NCBI Taxonomy" id="543639"/>
    <lineage>
        <taxon>Eukaryota</taxon>
        <taxon>Metazoa</taxon>
        <taxon>Ecdysozoa</taxon>
        <taxon>Arthropoda</taxon>
        <taxon>Chelicerata</taxon>
        <taxon>Arachnida</taxon>
        <taxon>Acari</taxon>
        <taxon>Parasitiformes</taxon>
        <taxon>Ixodida</taxon>
        <taxon>Ixodoidea</taxon>
        <taxon>Ixodidae</taxon>
        <taxon>Rhipicephalinae</taxon>
        <taxon>Dermacentor</taxon>
    </lineage>
</organism>
<gene>
    <name evidence="1" type="ORF">HPB49_000039</name>
</gene>